<dbReference type="Proteomes" id="UP000030671">
    <property type="component" value="Unassembled WGS sequence"/>
</dbReference>
<dbReference type="EMBL" id="KI925456">
    <property type="protein sequence ID" value="ETW84747.1"/>
    <property type="molecule type" value="Genomic_DNA"/>
</dbReference>
<keyword evidence="3" id="KW-1185">Reference proteome</keyword>
<name>W4KFX6_HETIT</name>
<dbReference type="HOGENOM" id="CLU_035340_1_0_1"/>
<dbReference type="Gene3D" id="3.30.900.20">
    <property type="match status" value="1"/>
</dbReference>
<feature type="compositionally biased region" description="Polar residues" evidence="1">
    <location>
        <begin position="349"/>
        <end position="359"/>
    </location>
</feature>
<accession>W4KFX6</accession>
<evidence type="ECO:0000313" key="2">
    <source>
        <dbReference type="EMBL" id="ETW84747.1"/>
    </source>
</evidence>
<dbReference type="eggNOG" id="ENOG502SMZN">
    <property type="taxonomic scope" value="Eukaryota"/>
</dbReference>
<dbReference type="GeneID" id="20670068"/>
<organism evidence="2 3">
    <name type="scientific">Heterobasidion irregulare (strain TC 32-1)</name>
    <dbReference type="NCBI Taxonomy" id="747525"/>
    <lineage>
        <taxon>Eukaryota</taxon>
        <taxon>Fungi</taxon>
        <taxon>Dikarya</taxon>
        <taxon>Basidiomycota</taxon>
        <taxon>Agaricomycotina</taxon>
        <taxon>Agaricomycetes</taxon>
        <taxon>Russulales</taxon>
        <taxon>Bondarzewiaceae</taxon>
        <taxon>Heterobasidion</taxon>
        <taxon>Heterobasidion annosum species complex</taxon>
    </lineage>
</organism>
<reference evidence="2 3" key="1">
    <citation type="journal article" date="2012" name="New Phytol.">
        <title>Insight into trade-off between wood decay and parasitism from the genome of a fungal forest pathogen.</title>
        <authorList>
            <person name="Olson A."/>
            <person name="Aerts A."/>
            <person name="Asiegbu F."/>
            <person name="Belbahri L."/>
            <person name="Bouzid O."/>
            <person name="Broberg A."/>
            <person name="Canback B."/>
            <person name="Coutinho P.M."/>
            <person name="Cullen D."/>
            <person name="Dalman K."/>
            <person name="Deflorio G."/>
            <person name="van Diepen L.T."/>
            <person name="Dunand C."/>
            <person name="Duplessis S."/>
            <person name="Durling M."/>
            <person name="Gonthier P."/>
            <person name="Grimwood J."/>
            <person name="Fossdal C.G."/>
            <person name="Hansson D."/>
            <person name="Henrissat B."/>
            <person name="Hietala A."/>
            <person name="Himmelstrand K."/>
            <person name="Hoffmeister D."/>
            <person name="Hogberg N."/>
            <person name="James T.Y."/>
            <person name="Karlsson M."/>
            <person name="Kohler A."/>
            <person name="Kues U."/>
            <person name="Lee Y.H."/>
            <person name="Lin Y.C."/>
            <person name="Lind M."/>
            <person name="Lindquist E."/>
            <person name="Lombard V."/>
            <person name="Lucas S."/>
            <person name="Lunden K."/>
            <person name="Morin E."/>
            <person name="Murat C."/>
            <person name="Park J."/>
            <person name="Raffaello T."/>
            <person name="Rouze P."/>
            <person name="Salamov A."/>
            <person name="Schmutz J."/>
            <person name="Solheim H."/>
            <person name="Stahlberg J."/>
            <person name="Velez H."/>
            <person name="de Vries R.P."/>
            <person name="Wiebenga A."/>
            <person name="Woodward S."/>
            <person name="Yakovlev I."/>
            <person name="Garbelotto M."/>
            <person name="Martin F."/>
            <person name="Grigoriev I.V."/>
            <person name="Stenlid J."/>
        </authorList>
    </citation>
    <scope>NUCLEOTIDE SEQUENCE [LARGE SCALE GENOMIC DNA]</scope>
    <source>
        <strain evidence="2 3">TC 32-1</strain>
    </source>
</reference>
<protein>
    <submittedName>
        <fullName evidence="2">Uncharacterized protein</fullName>
    </submittedName>
</protein>
<dbReference type="InParanoid" id="W4KFX6"/>
<dbReference type="InterPro" id="IPR053729">
    <property type="entry name" value="MAD2L1BP_domain_sf"/>
</dbReference>
<dbReference type="AlphaFoldDB" id="W4KFX6"/>
<feature type="region of interest" description="Disordered" evidence="1">
    <location>
        <begin position="27"/>
        <end position="54"/>
    </location>
</feature>
<feature type="compositionally biased region" description="Acidic residues" evidence="1">
    <location>
        <begin position="242"/>
        <end position="299"/>
    </location>
</feature>
<feature type="region of interest" description="Disordered" evidence="1">
    <location>
        <begin position="234"/>
        <end position="376"/>
    </location>
</feature>
<sequence>MSPVALEASPPGSDAIPISLVPWEVRNNGSSVGPSPAASTSSHAQESKNEVSQVERNTLSIPVVRLDSRTISDEMAATLSVSLLGHVLFLKSQIPLCACHSYLISSLFSPDGILELTYGVRVHHSPVQQLARMPAGNSSNKKATKKRIEFADAFDELSSHLHTTFTALSTAFARNTARYLVPQPESNHGAPLSDLTSTAHLMIALGPTAGTVKARIILTIDGLEVKIWGTREAVQPSASPEEVGEESFEEEEDEQVEDEDSTDESESEESVSEESESEDEEQDDSEEEQIIDKDEDDFAELPPDSPPPSEPHPSRVLSPLRDATNTSRVAPQHPPPPRASPPAYTVPPSIQNSASSTPMPSKPHLAPPQTKSYAEQQQIWRSATNLMSRQLVNACAEGDGMACEMAPTQTHILLRAPRRFSHPAWHPRQNLTSSLDKVLADFQHESDLDTAGDAGPTKRKRTGIKTEGVLVECTGRDQGKPAFGANEVLGSEDDEMIWWAWNGRLTGFSEW</sequence>
<dbReference type="RefSeq" id="XP_009544378.1">
    <property type="nucleotide sequence ID" value="XM_009546083.1"/>
</dbReference>
<dbReference type="OrthoDB" id="2387165at2759"/>
<proteinExistence type="predicted"/>
<dbReference type="KEGG" id="hir:HETIRDRAFT_313835"/>
<gene>
    <name evidence="2" type="ORF">HETIRDRAFT_313835</name>
</gene>
<evidence type="ECO:0000313" key="3">
    <source>
        <dbReference type="Proteomes" id="UP000030671"/>
    </source>
</evidence>
<evidence type="ECO:0000256" key="1">
    <source>
        <dbReference type="SAM" id="MobiDB-lite"/>
    </source>
</evidence>